<reference evidence="2" key="1">
    <citation type="submission" date="2020-05" db="EMBL/GenBank/DDBJ databases">
        <authorList>
            <person name="Chiriac C."/>
            <person name="Salcher M."/>
            <person name="Ghai R."/>
            <person name="Kavagutti S V."/>
        </authorList>
    </citation>
    <scope>NUCLEOTIDE SEQUENCE</scope>
</reference>
<name>A0A6J7RTD6_9ZZZZ</name>
<gene>
    <name evidence="2" type="ORF">UFOPK4175_00429</name>
</gene>
<feature type="compositionally biased region" description="Basic and acidic residues" evidence="1">
    <location>
        <begin position="169"/>
        <end position="190"/>
    </location>
</feature>
<accession>A0A6J7RTD6</accession>
<protein>
    <submittedName>
        <fullName evidence="2">Unannotated protein</fullName>
    </submittedName>
</protein>
<organism evidence="2">
    <name type="scientific">freshwater metagenome</name>
    <dbReference type="NCBI Taxonomy" id="449393"/>
    <lineage>
        <taxon>unclassified sequences</taxon>
        <taxon>metagenomes</taxon>
        <taxon>ecological metagenomes</taxon>
    </lineage>
</organism>
<dbReference type="EMBL" id="CAFBPX010000055">
    <property type="protein sequence ID" value="CAB5032036.1"/>
    <property type="molecule type" value="Genomic_DNA"/>
</dbReference>
<proteinExistence type="predicted"/>
<evidence type="ECO:0000313" key="2">
    <source>
        <dbReference type="EMBL" id="CAB5032036.1"/>
    </source>
</evidence>
<sequence>MAILKSPKTVGVDRCFDPRGSNDGDHVAILLADPLQELAALKQLSKALRVKYNRDQSWRVGAVELKQPLTEYAAPLFEPSLHLNLSATLRAKIVLNPVQLLRLTIETNLDLVLAPLQPVDLALQPVDLVLPSGDVCGEHVLGPLLLVDLRLRLLDLVLESAELGVGRCAERADGNDRPKDGREDRHESEQGKAGAHQGAEAIGHRIHWQTLQSGLRGQLTGSR</sequence>
<dbReference type="AlphaFoldDB" id="A0A6J7RTD6"/>
<evidence type="ECO:0000256" key="1">
    <source>
        <dbReference type="SAM" id="MobiDB-lite"/>
    </source>
</evidence>
<feature type="region of interest" description="Disordered" evidence="1">
    <location>
        <begin position="169"/>
        <end position="199"/>
    </location>
</feature>